<dbReference type="RefSeq" id="WP_054407741.1">
    <property type="nucleotide sequence ID" value="NZ_FOYA01000001.1"/>
</dbReference>
<feature type="region of interest" description="Disordered" evidence="1">
    <location>
        <begin position="25"/>
        <end position="46"/>
    </location>
</feature>
<name>A0A0M8MAW0_9FLAO</name>
<reference evidence="2 3" key="1">
    <citation type="submission" date="2015-08" db="EMBL/GenBank/DDBJ databases">
        <title>Whole genome sequence of Flavobacterium akiainvivens IK-1T, from decaying Wikstroemia oahuensis, an endemic Hawaiian shrub.</title>
        <authorList>
            <person name="Wan X."/>
            <person name="Hou S."/>
            <person name="Saito J."/>
            <person name="Donachie S."/>
        </authorList>
    </citation>
    <scope>NUCLEOTIDE SEQUENCE [LARGE SCALE GENOMIC DNA]</scope>
    <source>
        <strain evidence="2 3">IK-1</strain>
    </source>
</reference>
<dbReference type="AlphaFoldDB" id="A0A0M8MAW0"/>
<protein>
    <submittedName>
        <fullName evidence="2">Uncharacterized protein</fullName>
    </submittedName>
</protein>
<gene>
    <name evidence="2" type="ORF">AM493_09535</name>
</gene>
<proteinExistence type="predicted"/>
<evidence type="ECO:0000256" key="1">
    <source>
        <dbReference type="SAM" id="MobiDB-lite"/>
    </source>
</evidence>
<dbReference type="OrthoDB" id="8818984at2"/>
<keyword evidence="3" id="KW-1185">Reference proteome</keyword>
<sequence>MSSQFTLKYPGDKTSLLNKLRSTVGDKGQLNGNEQQGSFEGSTPLGSFEGRYSIEGDDITVTIDKKPFLVSNGRIQEEFEKALKKA</sequence>
<dbReference type="STRING" id="1202724.AM493_09535"/>
<comment type="caution">
    <text evidence="2">The sequence shown here is derived from an EMBL/GenBank/DDBJ whole genome shotgun (WGS) entry which is preliminary data.</text>
</comment>
<dbReference type="EMBL" id="LIYD01000005">
    <property type="protein sequence ID" value="KOS06245.1"/>
    <property type="molecule type" value="Genomic_DNA"/>
</dbReference>
<evidence type="ECO:0000313" key="3">
    <source>
        <dbReference type="Proteomes" id="UP000037755"/>
    </source>
</evidence>
<dbReference type="Proteomes" id="UP000037755">
    <property type="component" value="Unassembled WGS sequence"/>
</dbReference>
<dbReference type="PATRIC" id="fig|1202724.3.peg.1978"/>
<accession>A0A0M8MAW0</accession>
<evidence type="ECO:0000313" key="2">
    <source>
        <dbReference type="EMBL" id="KOS06245.1"/>
    </source>
</evidence>
<feature type="compositionally biased region" description="Polar residues" evidence="1">
    <location>
        <begin position="30"/>
        <end position="45"/>
    </location>
</feature>
<organism evidence="2 3">
    <name type="scientific">Flavobacterium akiainvivens</name>
    <dbReference type="NCBI Taxonomy" id="1202724"/>
    <lineage>
        <taxon>Bacteria</taxon>
        <taxon>Pseudomonadati</taxon>
        <taxon>Bacteroidota</taxon>
        <taxon>Flavobacteriia</taxon>
        <taxon>Flavobacteriales</taxon>
        <taxon>Flavobacteriaceae</taxon>
        <taxon>Flavobacterium</taxon>
    </lineage>
</organism>